<evidence type="ECO:0000256" key="3">
    <source>
        <dbReference type="ARBA" id="ARBA00022840"/>
    </source>
</evidence>
<dbReference type="InterPro" id="IPR016185">
    <property type="entry name" value="PreATP-grasp_dom_sf"/>
</dbReference>
<feature type="non-terminal residue" evidence="5">
    <location>
        <position position="61"/>
    </location>
</feature>
<evidence type="ECO:0000313" key="5">
    <source>
        <dbReference type="EMBL" id="KAL0164938.1"/>
    </source>
</evidence>
<gene>
    <name evidence="5" type="ORF">M9458_040691</name>
</gene>
<dbReference type="GO" id="GO:0016874">
    <property type="term" value="F:ligase activity"/>
    <property type="evidence" value="ECO:0007669"/>
    <property type="project" value="UniProtKB-KW"/>
</dbReference>
<dbReference type="Pfam" id="PF25596">
    <property type="entry name" value="CPSase_L_D1"/>
    <property type="match status" value="1"/>
</dbReference>
<feature type="domain" description="Carbamoyl phosphate synthase preATP-grasp" evidence="4">
    <location>
        <begin position="1"/>
        <end position="37"/>
    </location>
</feature>
<dbReference type="EMBL" id="JAMKFB020000020">
    <property type="protein sequence ID" value="KAL0164938.1"/>
    <property type="molecule type" value="Genomic_DNA"/>
</dbReference>
<dbReference type="Gene3D" id="3.40.50.20">
    <property type="match status" value="1"/>
</dbReference>
<protein>
    <recommendedName>
        <fullName evidence="4">Carbamoyl phosphate synthase preATP-grasp domain-containing protein</fullName>
    </recommendedName>
</protein>
<reference evidence="5 6" key="1">
    <citation type="submission" date="2024-05" db="EMBL/GenBank/DDBJ databases">
        <title>Genome sequencing and assembly of Indian major carp, Cirrhinus mrigala (Hamilton, 1822).</title>
        <authorList>
            <person name="Mohindra V."/>
            <person name="Chowdhury L.M."/>
            <person name="Lal K."/>
            <person name="Jena J.K."/>
        </authorList>
    </citation>
    <scope>NUCLEOTIDE SEQUENCE [LARGE SCALE GENOMIC DNA]</scope>
    <source>
        <strain evidence="5">CM1030</strain>
        <tissue evidence="5">Blood</tissue>
    </source>
</reference>
<dbReference type="PANTHER" id="PTHR11405:SF5">
    <property type="entry name" value="CAD PROTEIN"/>
    <property type="match status" value="1"/>
</dbReference>
<feature type="non-terminal residue" evidence="5">
    <location>
        <position position="1"/>
    </location>
</feature>
<dbReference type="GO" id="GO:0005524">
    <property type="term" value="F:ATP binding"/>
    <property type="evidence" value="ECO:0007669"/>
    <property type="project" value="UniProtKB-KW"/>
</dbReference>
<evidence type="ECO:0000313" key="6">
    <source>
        <dbReference type="Proteomes" id="UP001529510"/>
    </source>
</evidence>
<evidence type="ECO:0000256" key="1">
    <source>
        <dbReference type="ARBA" id="ARBA00022598"/>
    </source>
</evidence>
<dbReference type="SUPFAM" id="SSF52440">
    <property type="entry name" value="PreATP-grasp domain"/>
    <property type="match status" value="1"/>
</dbReference>
<name>A0ABD0NSQ4_CIRMR</name>
<dbReference type="Proteomes" id="UP001529510">
    <property type="component" value="Unassembled WGS sequence"/>
</dbReference>
<evidence type="ECO:0000259" key="4">
    <source>
        <dbReference type="Pfam" id="PF25596"/>
    </source>
</evidence>
<evidence type="ECO:0000256" key="2">
    <source>
        <dbReference type="ARBA" id="ARBA00022741"/>
    </source>
</evidence>
<keyword evidence="6" id="KW-1185">Reference proteome</keyword>
<proteinExistence type="predicted"/>
<accession>A0ABD0NSQ4</accession>
<keyword evidence="3" id="KW-0067">ATP-binding</keyword>
<sequence length="61" mass="6807">VIKNERPDGVLLTFGGQTALNCGVELTKQGVLEKYKMTEDRKIFVEKMEEIDEHVAPSEAA</sequence>
<dbReference type="InterPro" id="IPR058047">
    <property type="entry name" value="CPSase_preATP-grasp"/>
</dbReference>
<keyword evidence="1" id="KW-0436">Ligase</keyword>
<organism evidence="5 6">
    <name type="scientific">Cirrhinus mrigala</name>
    <name type="common">Mrigala</name>
    <dbReference type="NCBI Taxonomy" id="683832"/>
    <lineage>
        <taxon>Eukaryota</taxon>
        <taxon>Metazoa</taxon>
        <taxon>Chordata</taxon>
        <taxon>Craniata</taxon>
        <taxon>Vertebrata</taxon>
        <taxon>Euteleostomi</taxon>
        <taxon>Actinopterygii</taxon>
        <taxon>Neopterygii</taxon>
        <taxon>Teleostei</taxon>
        <taxon>Ostariophysi</taxon>
        <taxon>Cypriniformes</taxon>
        <taxon>Cyprinidae</taxon>
        <taxon>Labeoninae</taxon>
        <taxon>Labeonini</taxon>
        <taxon>Cirrhinus</taxon>
    </lineage>
</organism>
<keyword evidence="2" id="KW-0547">Nucleotide-binding</keyword>
<comment type="caution">
    <text evidence="5">The sequence shown here is derived from an EMBL/GenBank/DDBJ whole genome shotgun (WGS) entry which is preliminary data.</text>
</comment>
<dbReference type="PANTHER" id="PTHR11405">
    <property type="entry name" value="CARBAMOYLTRANSFERASE FAMILY MEMBER"/>
    <property type="match status" value="1"/>
</dbReference>
<dbReference type="AlphaFoldDB" id="A0ABD0NSQ4"/>